<evidence type="ECO:0000256" key="6">
    <source>
        <dbReference type="ARBA" id="ARBA00022840"/>
    </source>
</evidence>
<gene>
    <name evidence="13" type="ORF">D7U36_03165</name>
</gene>
<feature type="domain" description="PASTA" evidence="12">
    <location>
        <begin position="517"/>
        <end position="591"/>
    </location>
</feature>
<dbReference type="CDD" id="cd06577">
    <property type="entry name" value="PASTA_pknB"/>
    <property type="match status" value="4"/>
</dbReference>
<evidence type="ECO:0000256" key="2">
    <source>
        <dbReference type="ARBA" id="ARBA00022527"/>
    </source>
</evidence>
<dbReference type="Pfam" id="PF00069">
    <property type="entry name" value="Pkinase"/>
    <property type="match status" value="1"/>
</dbReference>
<feature type="domain" description="PASTA" evidence="12">
    <location>
        <begin position="726"/>
        <end position="792"/>
    </location>
</feature>
<feature type="compositionally biased region" description="Low complexity" evidence="9">
    <location>
        <begin position="413"/>
        <end position="426"/>
    </location>
</feature>
<evidence type="ECO:0000256" key="5">
    <source>
        <dbReference type="ARBA" id="ARBA00022777"/>
    </source>
</evidence>
<dbReference type="PROSITE" id="PS50011">
    <property type="entry name" value="PROTEIN_KINASE_DOM"/>
    <property type="match status" value="1"/>
</dbReference>
<dbReference type="InterPro" id="IPR008271">
    <property type="entry name" value="Ser/Thr_kinase_AS"/>
</dbReference>
<dbReference type="Proteomes" id="UP000279336">
    <property type="component" value="Unassembled WGS sequence"/>
</dbReference>
<sequence>MRPPSGTIPVVPRSSGLFRTAPPGESSFSGVSLGLARPDVLHWLTGLHGLSSPTVFGADTVTRNGTTDPLVGHVLDDRYEILQRLARGGMATVYRAQDLRLGRIVAVKVMHDDLDEAQGTDFARKFDREARAAAALTDSHVVGVFDQGIDDGRPYIVMEFIEGCTLRNLITREAPFDPERALSLIEPIAAALAAAHESGLVHRDVKPENVLIGNKGQIKVADFGLARAASAKTITVAKGNVIGTVSYLPPEIVAQTHADARSDIYSTGIVLYELLTGEKPYTGENLQVAYAHVNKSVPAPSQTLRRNGHAPVPDYVDALVLACTRRDPDRRPADGHELLTKVRRARAAVASGVTNDESLSAVMYPAGWREGRNWSSGDARSGATRIDTEPIRLSARIRGRDRLTASAVPGSSRTRAGATAAPAATRVRADQEPARPPSNGWHPVGAPSRPSAPVSPVDYSDHLSQTGPHQLPRHQRSPMPRSQRTPLFPEIVNDPVHRRRRGIVATLLVLILATVIGVSSWWVTSGRFIETPDMVGMSQDAAISAAQQAGLTVSFEQAFSDDVEAGVVISTDPTAGTKIERKSQIDAVVSAGPQTYAMPNVAGLTQEAATQALIDAHLAVGAVTQEYSDTVAAGDVISASAEAGTQVVHDTAIDLVVSMGPSPIKVKDYTGKSADEAKSALERAGFTVTTEEQPSSEVEVGHVISQDPASGQLQAGSEVHLVVSSGAEEVAVPDVRARTADDARSILEAAGFEVEEKYVDEDASVRLNRVQKTDPVRNTKLAKGSTVTIYII</sequence>
<dbReference type="OrthoDB" id="9762169at2"/>
<feature type="domain" description="Protein kinase" evidence="11">
    <location>
        <begin position="79"/>
        <end position="349"/>
    </location>
</feature>
<dbReference type="Gene3D" id="3.30.10.20">
    <property type="match status" value="4"/>
</dbReference>
<evidence type="ECO:0000259" key="12">
    <source>
        <dbReference type="PROSITE" id="PS51178"/>
    </source>
</evidence>
<feature type="domain" description="PASTA" evidence="12">
    <location>
        <begin position="660"/>
        <end position="725"/>
    </location>
</feature>
<dbReference type="FunFam" id="1.10.510.10:FF:000021">
    <property type="entry name" value="Serine/threonine protein kinase"/>
    <property type="match status" value="1"/>
</dbReference>
<dbReference type="EMBL" id="RCIW01000004">
    <property type="protein sequence ID" value="RLP11881.1"/>
    <property type="molecule type" value="Genomic_DNA"/>
</dbReference>
<comment type="catalytic activity">
    <reaction evidence="7">
        <text>L-threonyl-[protein] + ATP = O-phospho-L-threonyl-[protein] + ADP + H(+)</text>
        <dbReference type="Rhea" id="RHEA:46608"/>
        <dbReference type="Rhea" id="RHEA-COMP:11060"/>
        <dbReference type="Rhea" id="RHEA-COMP:11605"/>
        <dbReference type="ChEBI" id="CHEBI:15378"/>
        <dbReference type="ChEBI" id="CHEBI:30013"/>
        <dbReference type="ChEBI" id="CHEBI:30616"/>
        <dbReference type="ChEBI" id="CHEBI:61977"/>
        <dbReference type="ChEBI" id="CHEBI:456216"/>
        <dbReference type="EC" id="2.7.11.1"/>
    </reaction>
</comment>
<dbReference type="InterPro" id="IPR011009">
    <property type="entry name" value="Kinase-like_dom_sf"/>
</dbReference>
<evidence type="ECO:0000256" key="10">
    <source>
        <dbReference type="SAM" id="Phobius"/>
    </source>
</evidence>
<dbReference type="PANTHER" id="PTHR43289:SF34">
    <property type="entry name" value="SERINE_THREONINE-PROTEIN KINASE YBDM-RELATED"/>
    <property type="match status" value="1"/>
</dbReference>
<evidence type="ECO:0000256" key="8">
    <source>
        <dbReference type="ARBA" id="ARBA00048679"/>
    </source>
</evidence>
<dbReference type="GO" id="GO:0005524">
    <property type="term" value="F:ATP binding"/>
    <property type="evidence" value="ECO:0007669"/>
    <property type="project" value="UniProtKB-KW"/>
</dbReference>
<accession>A0A8B3FNN3</accession>
<keyword evidence="4" id="KW-0547">Nucleotide-binding</keyword>
<evidence type="ECO:0000256" key="7">
    <source>
        <dbReference type="ARBA" id="ARBA00047899"/>
    </source>
</evidence>
<keyword evidence="3" id="KW-0808">Transferase</keyword>
<keyword evidence="10" id="KW-0812">Transmembrane</keyword>
<dbReference type="Gene3D" id="1.10.510.10">
    <property type="entry name" value="Transferase(Phosphotransferase) domain 1"/>
    <property type="match status" value="1"/>
</dbReference>
<evidence type="ECO:0000259" key="11">
    <source>
        <dbReference type="PROSITE" id="PS50011"/>
    </source>
</evidence>
<keyword evidence="5" id="KW-0418">Kinase</keyword>
<keyword evidence="10" id="KW-0472">Membrane</keyword>
<protein>
    <recommendedName>
        <fullName evidence="1">non-specific serine/threonine protein kinase</fullName>
        <ecNumber evidence="1">2.7.11.1</ecNumber>
    </recommendedName>
</protein>
<dbReference type="InterPro" id="IPR005543">
    <property type="entry name" value="PASTA_dom"/>
</dbReference>
<evidence type="ECO:0000256" key="3">
    <source>
        <dbReference type="ARBA" id="ARBA00022679"/>
    </source>
</evidence>
<dbReference type="PANTHER" id="PTHR43289">
    <property type="entry name" value="MITOGEN-ACTIVATED PROTEIN KINASE KINASE KINASE 20-RELATED"/>
    <property type="match status" value="1"/>
</dbReference>
<dbReference type="CDD" id="cd14014">
    <property type="entry name" value="STKc_PknB_like"/>
    <property type="match status" value="1"/>
</dbReference>
<feature type="region of interest" description="Disordered" evidence="9">
    <location>
        <begin position="372"/>
        <end position="490"/>
    </location>
</feature>
<dbReference type="GO" id="GO:0004674">
    <property type="term" value="F:protein serine/threonine kinase activity"/>
    <property type="evidence" value="ECO:0007669"/>
    <property type="project" value="UniProtKB-KW"/>
</dbReference>
<feature type="compositionally biased region" description="Low complexity" evidence="9">
    <location>
        <begin position="443"/>
        <end position="457"/>
    </location>
</feature>
<feature type="domain" description="PASTA" evidence="12">
    <location>
        <begin position="592"/>
        <end position="659"/>
    </location>
</feature>
<dbReference type="Gene3D" id="3.30.200.20">
    <property type="entry name" value="Phosphorylase Kinase, domain 1"/>
    <property type="match status" value="1"/>
</dbReference>
<dbReference type="SMART" id="SM00220">
    <property type="entry name" value="S_TKc"/>
    <property type="match status" value="1"/>
</dbReference>
<keyword evidence="2" id="KW-0723">Serine/threonine-protein kinase</keyword>
<organism evidence="13 14">
    <name type="scientific">Propionibacterium australiense</name>
    <dbReference type="NCBI Taxonomy" id="119981"/>
    <lineage>
        <taxon>Bacteria</taxon>
        <taxon>Bacillati</taxon>
        <taxon>Actinomycetota</taxon>
        <taxon>Actinomycetes</taxon>
        <taxon>Propionibacteriales</taxon>
        <taxon>Propionibacteriaceae</taxon>
        <taxon>Propionibacterium</taxon>
    </lineage>
</organism>
<dbReference type="PROSITE" id="PS00108">
    <property type="entry name" value="PROTEIN_KINASE_ST"/>
    <property type="match status" value="1"/>
</dbReference>
<dbReference type="PROSITE" id="PS51178">
    <property type="entry name" value="PASTA"/>
    <property type="match status" value="4"/>
</dbReference>
<evidence type="ECO:0000256" key="9">
    <source>
        <dbReference type="SAM" id="MobiDB-lite"/>
    </source>
</evidence>
<dbReference type="AlphaFoldDB" id="A0A8B3FNN3"/>
<dbReference type="SMART" id="SM00740">
    <property type="entry name" value="PASTA"/>
    <property type="match status" value="4"/>
</dbReference>
<evidence type="ECO:0000256" key="1">
    <source>
        <dbReference type="ARBA" id="ARBA00012513"/>
    </source>
</evidence>
<proteinExistence type="predicted"/>
<name>A0A8B3FNN3_9ACTN</name>
<feature type="transmembrane region" description="Helical" evidence="10">
    <location>
        <begin position="503"/>
        <end position="523"/>
    </location>
</feature>
<keyword evidence="6" id="KW-0067">ATP-binding</keyword>
<comment type="catalytic activity">
    <reaction evidence="8">
        <text>L-seryl-[protein] + ATP = O-phospho-L-seryl-[protein] + ADP + H(+)</text>
        <dbReference type="Rhea" id="RHEA:17989"/>
        <dbReference type="Rhea" id="RHEA-COMP:9863"/>
        <dbReference type="Rhea" id="RHEA-COMP:11604"/>
        <dbReference type="ChEBI" id="CHEBI:15378"/>
        <dbReference type="ChEBI" id="CHEBI:29999"/>
        <dbReference type="ChEBI" id="CHEBI:30616"/>
        <dbReference type="ChEBI" id="CHEBI:83421"/>
        <dbReference type="ChEBI" id="CHEBI:456216"/>
        <dbReference type="EC" id="2.7.11.1"/>
    </reaction>
</comment>
<reference evidence="13 14" key="1">
    <citation type="submission" date="2018-10" db="EMBL/GenBank/DDBJ databases">
        <title>Propionibacterium australiense Genome Sequencing and Assembly.</title>
        <authorList>
            <person name="Bernier A.-M."/>
            <person name="Bernard K."/>
        </authorList>
    </citation>
    <scope>NUCLEOTIDE SEQUENCE [LARGE SCALE GENOMIC DNA]</scope>
    <source>
        <strain evidence="13 14">NML98A078</strain>
    </source>
</reference>
<evidence type="ECO:0000313" key="14">
    <source>
        <dbReference type="Proteomes" id="UP000279336"/>
    </source>
</evidence>
<evidence type="ECO:0000313" key="13">
    <source>
        <dbReference type="EMBL" id="RLP11881.1"/>
    </source>
</evidence>
<dbReference type="SUPFAM" id="SSF56112">
    <property type="entry name" value="Protein kinase-like (PK-like)"/>
    <property type="match status" value="1"/>
</dbReference>
<dbReference type="Pfam" id="PF03793">
    <property type="entry name" value="PASTA"/>
    <property type="match status" value="4"/>
</dbReference>
<dbReference type="InterPro" id="IPR000719">
    <property type="entry name" value="Prot_kinase_dom"/>
</dbReference>
<comment type="caution">
    <text evidence="13">The sequence shown here is derived from an EMBL/GenBank/DDBJ whole genome shotgun (WGS) entry which is preliminary data.</text>
</comment>
<keyword evidence="10" id="KW-1133">Transmembrane helix</keyword>
<dbReference type="EC" id="2.7.11.1" evidence="1"/>
<evidence type="ECO:0000256" key="4">
    <source>
        <dbReference type="ARBA" id="ARBA00022741"/>
    </source>
</evidence>